<name>A0ABS9ML67_9FIRM</name>
<evidence type="ECO:0000256" key="4">
    <source>
        <dbReference type="ARBA" id="ARBA00023163"/>
    </source>
</evidence>
<dbReference type="InterPro" id="IPR014284">
    <property type="entry name" value="RNA_pol_sigma-70_dom"/>
</dbReference>
<gene>
    <name evidence="6" type="ORF">L0P57_10135</name>
</gene>
<dbReference type="PANTHER" id="PTHR43133:SF8">
    <property type="entry name" value="RNA POLYMERASE SIGMA FACTOR HI_1459-RELATED"/>
    <property type="match status" value="1"/>
</dbReference>
<reference evidence="6 7" key="1">
    <citation type="submission" date="2022-01" db="EMBL/GenBank/DDBJ databases">
        <title>Collection of gut derived symbiotic bacterial strains cultured from healthy donors.</title>
        <authorList>
            <person name="Lin H."/>
            <person name="Kohout C."/>
            <person name="Waligurski E."/>
            <person name="Pamer E.G."/>
        </authorList>
    </citation>
    <scope>NUCLEOTIDE SEQUENCE [LARGE SCALE GENOMIC DNA]</scope>
    <source>
        <strain evidence="6 7">DFI.7.58</strain>
    </source>
</reference>
<comment type="caution">
    <text evidence="6">The sequence shown here is derived from an EMBL/GenBank/DDBJ whole genome shotgun (WGS) entry which is preliminary data.</text>
</comment>
<proteinExistence type="predicted"/>
<dbReference type="RefSeq" id="WP_191405945.1">
    <property type="nucleotide sequence ID" value="NZ_JAKNHQ010000014.1"/>
</dbReference>
<dbReference type="NCBIfam" id="TIGR02937">
    <property type="entry name" value="sigma70-ECF"/>
    <property type="match status" value="1"/>
</dbReference>
<keyword evidence="1" id="KW-0805">Transcription regulation</keyword>
<evidence type="ECO:0000256" key="1">
    <source>
        <dbReference type="ARBA" id="ARBA00023015"/>
    </source>
</evidence>
<dbReference type="InterPro" id="IPR013324">
    <property type="entry name" value="RNA_pol_sigma_r3/r4-like"/>
</dbReference>
<feature type="domain" description="RNA polymerase sigma factor 70 region 4 type 2" evidence="5">
    <location>
        <begin position="44"/>
        <end position="88"/>
    </location>
</feature>
<evidence type="ECO:0000256" key="2">
    <source>
        <dbReference type="ARBA" id="ARBA00023082"/>
    </source>
</evidence>
<protein>
    <submittedName>
        <fullName evidence="6">Sigma-70 family RNA polymerase sigma factor</fullName>
    </submittedName>
</protein>
<evidence type="ECO:0000259" key="5">
    <source>
        <dbReference type="Pfam" id="PF08281"/>
    </source>
</evidence>
<dbReference type="Proteomes" id="UP001298681">
    <property type="component" value="Unassembled WGS sequence"/>
</dbReference>
<evidence type="ECO:0000256" key="3">
    <source>
        <dbReference type="ARBA" id="ARBA00023125"/>
    </source>
</evidence>
<dbReference type="InterPro" id="IPR013249">
    <property type="entry name" value="RNA_pol_sigma70_r4_t2"/>
</dbReference>
<evidence type="ECO:0000313" key="7">
    <source>
        <dbReference type="Proteomes" id="UP001298681"/>
    </source>
</evidence>
<keyword evidence="7" id="KW-1185">Reference proteome</keyword>
<evidence type="ECO:0000313" key="6">
    <source>
        <dbReference type="EMBL" id="MCG4611286.1"/>
    </source>
</evidence>
<sequence length="110" mass="12604">MRRKSNLSLELFGDRLPAMQGSGGEPDAEYRKMLRALHAAMEGELTQRQRECIQLRYFEQMRVNEIAGLLGLTPGTVSVHIKKGRERLGKVMRYSFSRLEPSNKPLPEED</sequence>
<dbReference type="Pfam" id="PF08281">
    <property type="entry name" value="Sigma70_r4_2"/>
    <property type="match status" value="1"/>
</dbReference>
<organism evidence="6 7">
    <name type="scientific">Anaeromassilibacillus senegalensis</name>
    <dbReference type="NCBI Taxonomy" id="1673717"/>
    <lineage>
        <taxon>Bacteria</taxon>
        <taxon>Bacillati</taxon>
        <taxon>Bacillota</taxon>
        <taxon>Clostridia</taxon>
        <taxon>Eubacteriales</taxon>
        <taxon>Acutalibacteraceae</taxon>
        <taxon>Anaeromassilibacillus</taxon>
    </lineage>
</organism>
<dbReference type="CDD" id="cd06171">
    <property type="entry name" value="Sigma70_r4"/>
    <property type="match status" value="1"/>
</dbReference>
<dbReference type="InterPro" id="IPR039425">
    <property type="entry name" value="RNA_pol_sigma-70-like"/>
</dbReference>
<keyword evidence="4" id="KW-0804">Transcription</keyword>
<dbReference type="Gene3D" id="1.10.10.10">
    <property type="entry name" value="Winged helix-like DNA-binding domain superfamily/Winged helix DNA-binding domain"/>
    <property type="match status" value="1"/>
</dbReference>
<keyword evidence="2" id="KW-0731">Sigma factor</keyword>
<keyword evidence="3" id="KW-0238">DNA-binding</keyword>
<accession>A0ABS9ML67</accession>
<dbReference type="PANTHER" id="PTHR43133">
    <property type="entry name" value="RNA POLYMERASE ECF-TYPE SIGMA FACTO"/>
    <property type="match status" value="1"/>
</dbReference>
<dbReference type="SUPFAM" id="SSF88659">
    <property type="entry name" value="Sigma3 and sigma4 domains of RNA polymerase sigma factors"/>
    <property type="match status" value="1"/>
</dbReference>
<dbReference type="EMBL" id="JAKNHQ010000014">
    <property type="protein sequence ID" value="MCG4611286.1"/>
    <property type="molecule type" value="Genomic_DNA"/>
</dbReference>
<dbReference type="InterPro" id="IPR036388">
    <property type="entry name" value="WH-like_DNA-bd_sf"/>
</dbReference>